<protein>
    <submittedName>
        <fullName evidence="1">Uncharacterized protein</fullName>
    </submittedName>
</protein>
<accession>A0A146K248</accession>
<name>A0A146K248_9EUKA</name>
<gene>
    <name evidence="1" type="ORF">TPC1_30520</name>
</gene>
<reference evidence="1" key="1">
    <citation type="submission" date="2015-07" db="EMBL/GenBank/DDBJ databases">
        <title>Adaptation to a free-living lifestyle via gene acquisitions in the diplomonad Trepomonas sp. PC1.</title>
        <authorList>
            <person name="Xu F."/>
            <person name="Jerlstrom-Hultqvist J."/>
            <person name="Kolisko M."/>
            <person name="Simpson A.G.B."/>
            <person name="Roger A.J."/>
            <person name="Svard S.G."/>
            <person name="Andersson J.O."/>
        </authorList>
    </citation>
    <scope>NUCLEOTIDE SEQUENCE</scope>
    <source>
        <strain evidence="1">PC1</strain>
    </source>
</reference>
<feature type="non-terminal residue" evidence="1">
    <location>
        <position position="1"/>
    </location>
</feature>
<proteinExistence type="predicted"/>
<dbReference type="EMBL" id="GDID01006621">
    <property type="protein sequence ID" value="JAP89985.1"/>
    <property type="molecule type" value="Transcribed_RNA"/>
</dbReference>
<feature type="non-terminal residue" evidence="1">
    <location>
        <position position="581"/>
    </location>
</feature>
<evidence type="ECO:0000313" key="1">
    <source>
        <dbReference type="EMBL" id="JAP89985.1"/>
    </source>
</evidence>
<sequence>KNEDSHNGKFAEYLKEKWKTGSCRKYDKVDQKKLLNSIKLILIEAVNGALKFGLHHQHFQELFELFQLSSQFIQQFVEFLLKINLEYKQFLYELKYLKEGIVDQLNLLVQYLLACQNAKTTVQQKLQTQINTKITQEKMINNSEIASKLRIDVASVKQKIQAMQLEMQQNQVFINKIDSFLHKQVEILLQSQLCDLAGYELKHYETYKHYTSESIIYFFKLSNFFLGLNQIGNCIKDEFGLLKVKISLQESFSDSGEDINSFSSISDFNQVYNSQSSQLVKDTVKETQIRQQFEYICIDQFVLKHFLNIHLANNIFIVIQCLGKAFVGQQKPQLIILVKKILDFLEKFDFQLKIFSEVAVNMENLIVLNQLEKMQEFQVLQPYMQLIQQNILEMFRNESQMAQLVSNLFLVPNFKYKLLQLKANEQADEKYQQFYQQNDVVVQNVVQNADISFIKDQSSKSFLQIKENHSDDLSDSVKLPTQFDLQDFNKFTAEQDETLLQKMIPLKLKYGMEMAMIKMVNELQFEFDQNEIRQRFQQIAFGRAWTEEEKEYLGQHIEMDEELVAEMLEREPGEVKKMKMR</sequence>
<organism evidence="1">
    <name type="scientific">Trepomonas sp. PC1</name>
    <dbReference type="NCBI Taxonomy" id="1076344"/>
    <lineage>
        <taxon>Eukaryota</taxon>
        <taxon>Metamonada</taxon>
        <taxon>Diplomonadida</taxon>
        <taxon>Hexamitidae</taxon>
        <taxon>Hexamitinae</taxon>
        <taxon>Trepomonas</taxon>
    </lineage>
</organism>
<dbReference type="AlphaFoldDB" id="A0A146K248"/>